<keyword evidence="8" id="KW-0238">DNA-binding</keyword>
<dbReference type="PANTHER" id="PTHR11070:SF48">
    <property type="entry name" value="ATP-DEPENDENT HELICASE_NUCLEASE SUBUNIT A"/>
    <property type="match status" value="1"/>
</dbReference>
<evidence type="ECO:0000313" key="12">
    <source>
        <dbReference type="EMBL" id="EHO45234.1"/>
    </source>
</evidence>
<dbReference type="InterPro" id="IPR014017">
    <property type="entry name" value="DNA_helicase_UvrD-like_C"/>
</dbReference>
<keyword evidence="5" id="KW-0347">Helicase</keyword>
<dbReference type="SUPFAM" id="SSF52980">
    <property type="entry name" value="Restriction endonuclease-like"/>
    <property type="match status" value="1"/>
</dbReference>
<dbReference type="Gene3D" id="3.90.320.10">
    <property type="match status" value="1"/>
</dbReference>
<dbReference type="GO" id="GO:0003677">
    <property type="term" value="F:DNA binding"/>
    <property type="evidence" value="ECO:0007669"/>
    <property type="project" value="UniProtKB-KW"/>
</dbReference>
<dbReference type="PANTHER" id="PTHR11070">
    <property type="entry name" value="UVRD / RECB / PCRA DNA HELICASE FAMILY MEMBER"/>
    <property type="match status" value="1"/>
</dbReference>
<evidence type="ECO:0000256" key="9">
    <source>
        <dbReference type="ARBA" id="ARBA00023204"/>
    </source>
</evidence>
<name>H1LL48_9LACO</name>
<organism evidence="12 13">
    <name type="scientific">Lentilactobacillus kisonensis F0435</name>
    <dbReference type="NCBI Taxonomy" id="797516"/>
    <lineage>
        <taxon>Bacteria</taxon>
        <taxon>Bacillati</taxon>
        <taxon>Bacillota</taxon>
        <taxon>Bacilli</taxon>
        <taxon>Lactobacillales</taxon>
        <taxon>Lactobacillaceae</taxon>
        <taxon>Lentilactobacillus</taxon>
    </lineage>
</organism>
<proteinExistence type="predicted"/>
<dbReference type="InterPro" id="IPR011604">
    <property type="entry name" value="PDDEXK-like_dom_sf"/>
</dbReference>
<feature type="domain" description="UvrD-like helicase C-terminal" evidence="11">
    <location>
        <begin position="22"/>
        <end position="211"/>
    </location>
</feature>
<dbReference type="InterPro" id="IPR000212">
    <property type="entry name" value="DNA_helicase_UvrD/REP"/>
</dbReference>
<dbReference type="InterPro" id="IPR027417">
    <property type="entry name" value="P-loop_NTPase"/>
</dbReference>
<dbReference type="GO" id="GO:0033202">
    <property type="term" value="C:DNA helicase complex"/>
    <property type="evidence" value="ECO:0007669"/>
    <property type="project" value="TreeGrafter"/>
</dbReference>
<keyword evidence="6" id="KW-0269">Exonuclease</keyword>
<evidence type="ECO:0000259" key="11">
    <source>
        <dbReference type="Pfam" id="PF13361"/>
    </source>
</evidence>
<evidence type="ECO:0000256" key="3">
    <source>
        <dbReference type="ARBA" id="ARBA00022763"/>
    </source>
</evidence>
<evidence type="ECO:0000256" key="7">
    <source>
        <dbReference type="ARBA" id="ARBA00022840"/>
    </source>
</evidence>
<reference evidence="12 13" key="1">
    <citation type="submission" date="2011-09" db="EMBL/GenBank/DDBJ databases">
        <authorList>
            <person name="Weinstock G."/>
            <person name="Sodergren E."/>
            <person name="Clifton S."/>
            <person name="Fulton L."/>
            <person name="Fulton B."/>
            <person name="Courtney L."/>
            <person name="Fronick C."/>
            <person name="Harrison M."/>
            <person name="Strong C."/>
            <person name="Farmer C."/>
            <person name="Delahaunty K."/>
            <person name="Markovic C."/>
            <person name="Hall O."/>
            <person name="Minx P."/>
            <person name="Tomlinson C."/>
            <person name="Mitreva M."/>
            <person name="Hou S."/>
            <person name="Chen J."/>
            <person name="Wollam A."/>
            <person name="Pepin K.H."/>
            <person name="Johnson M."/>
            <person name="Bhonagiri V."/>
            <person name="Zhang X."/>
            <person name="Suruliraj S."/>
            <person name="Warren W."/>
            <person name="Chinwalla A."/>
            <person name="Mardis E.R."/>
            <person name="Wilson R.K."/>
        </authorList>
    </citation>
    <scope>NUCLEOTIDE SEQUENCE [LARGE SCALE GENOMIC DNA]</scope>
    <source>
        <strain evidence="12 13">F0435</strain>
    </source>
</reference>
<dbReference type="SUPFAM" id="SSF52540">
    <property type="entry name" value="P-loop containing nucleoside triphosphate hydrolases"/>
    <property type="match status" value="1"/>
</dbReference>
<keyword evidence="4" id="KW-0378">Hydrolase</keyword>
<keyword evidence="9" id="KW-0234">DNA repair</keyword>
<dbReference type="Gene3D" id="1.10.486.10">
    <property type="entry name" value="PCRA, domain 4"/>
    <property type="match status" value="1"/>
</dbReference>
<keyword evidence="2" id="KW-0547">Nucleotide-binding</keyword>
<dbReference type="GO" id="GO:0005829">
    <property type="term" value="C:cytosol"/>
    <property type="evidence" value="ECO:0007669"/>
    <property type="project" value="TreeGrafter"/>
</dbReference>
<keyword evidence="7" id="KW-0067">ATP-binding</keyword>
<evidence type="ECO:0000256" key="5">
    <source>
        <dbReference type="ARBA" id="ARBA00022806"/>
    </source>
</evidence>
<dbReference type="Proteomes" id="UP000005025">
    <property type="component" value="Unassembled WGS sequence"/>
</dbReference>
<comment type="caution">
    <text evidence="12">The sequence shown here is derived from an EMBL/GenBank/DDBJ whole genome shotgun (WGS) entry which is preliminary data.</text>
</comment>
<dbReference type="RefSeq" id="WP_008858490.1">
    <property type="nucleotide sequence ID" value="NZ_JH591062.1"/>
</dbReference>
<dbReference type="GO" id="GO:0004527">
    <property type="term" value="F:exonuclease activity"/>
    <property type="evidence" value="ECO:0007669"/>
    <property type="project" value="UniProtKB-KW"/>
</dbReference>
<evidence type="ECO:0000259" key="10">
    <source>
        <dbReference type="Pfam" id="PF12705"/>
    </source>
</evidence>
<evidence type="ECO:0000256" key="6">
    <source>
        <dbReference type="ARBA" id="ARBA00022839"/>
    </source>
</evidence>
<gene>
    <name evidence="12" type="ORF">HMPREF9104_03356</name>
</gene>
<dbReference type="GO" id="GO:0005524">
    <property type="term" value="F:ATP binding"/>
    <property type="evidence" value="ECO:0007669"/>
    <property type="project" value="UniProtKB-KW"/>
</dbReference>
<dbReference type="AlphaFoldDB" id="H1LL48"/>
<sequence>MAFYEAYPTSEPNDYAQQVYAKLATFLDQLKHFKNVAQQDGLVSLIWDIYNTTGYLDYVGGMPGGYQRQTNLHALYERAADYEKNGFKGLFRYFVFIERMQAHDKDLATASPATAEDKVQVMTIHGSKGLQFPVVFLNDIGKKFNDQDLKGNYIFNDHLGIGISYLNTETREVSDPLQKEAVKAVTKNAFLSEEMRKLYVAMTRAEQQLYLVGKITSSKNKPFDAQTQILTWQSKTTAGSLQLPVATRKSAQNYLSWIGPAISRHPLVMAKFGDSQAFAELAHDQAKFDVTFYDNAKLTQMMGEQQPDELSPNEWLKQLAATVPDKVPEADRITDLMTYQYPHQAATHTTAYQSVSEIKWLFDDPDNVQLGNYSLLDADQVIKPSRYTQSSLAAPTFISGNGKSAPSPTDVGTATHMLLQQINLSKTPTEASVAALRDNLVKQGIILANVADQIDLSGVLKFYQTSVGKRVLANSQQTYREVPFSLLMKAKNVFKNFADGDQRILIHGIIDGYVITEDGVYLFDYKTDHLSSKVGVETIVDRYRGQLKLYDVALSNLLKQPIAAKYLYLLADNQLVTVQ</sequence>
<dbReference type="HOGENOM" id="CLU_001114_3_2_9"/>
<protein>
    <submittedName>
        <fullName evidence="12">Putative ATP-dependent nuclease subunit A</fullName>
    </submittedName>
</protein>
<evidence type="ECO:0000256" key="2">
    <source>
        <dbReference type="ARBA" id="ARBA00022741"/>
    </source>
</evidence>
<dbReference type="InterPro" id="IPR011335">
    <property type="entry name" value="Restrct_endonuc-II-like"/>
</dbReference>
<dbReference type="EMBL" id="AGRJ01000284">
    <property type="protein sequence ID" value="EHO45234.1"/>
    <property type="molecule type" value="Genomic_DNA"/>
</dbReference>
<evidence type="ECO:0000256" key="4">
    <source>
        <dbReference type="ARBA" id="ARBA00022801"/>
    </source>
</evidence>
<evidence type="ECO:0000256" key="8">
    <source>
        <dbReference type="ARBA" id="ARBA00023125"/>
    </source>
</evidence>
<evidence type="ECO:0000313" key="13">
    <source>
        <dbReference type="Proteomes" id="UP000005025"/>
    </source>
</evidence>
<accession>H1LL48</accession>
<dbReference type="GO" id="GO:0043138">
    <property type="term" value="F:3'-5' DNA helicase activity"/>
    <property type="evidence" value="ECO:0007669"/>
    <property type="project" value="TreeGrafter"/>
</dbReference>
<dbReference type="GO" id="GO:0000725">
    <property type="term" value="P:recombinational repair"/>
    <property type="evidence" value="ECO:0007669"/>
    <property type="project" value="TreeGrafter"/>
</dbReference>
<dbReference type="Gene3D" id="3.40.50.300">
    <property type="entry name" value="P-loop containing nucleotide triphosphate hydrolases"/>
    <property type="match status" value="1"/>
</dbReference>
<dbReference type="InterPro" id="IPR038726">
    <property type="entry name" value="PDDEXK_AddAB-type"/>
</dbReference>
<dbReference type="PATRIC" id="fig|797516.3.peg.3014"/>
<feature type="domain" description="PD-(D/E)XK endonuclease-like" evidence="10">
    <location>
        <begin position="405"/>
        <end position="569"/>
    </location>
</feature>
<dbReference type="Pfam" id="PF12705">
    <property type="entry name" value="PDDEXK_1"/>
    <property type="match status" value="1"/>
</dbReference>
<dbReference type="Pfam" id="PF13361">
    <property type="entry name" value="UvrD_C"/>
    <property type="match status" value="1"/>
</dbReference>
<evidence type="ECO:0000256" key="1">
    <source>
        <dbReference type="ARBA" id="ARBA00022722"/>
    </source>
</evidence>
<keyword evidence="3" id="KW-0227">DNA damage</keyword>
<dbReference type="STRING" id="797516.HMPREF9104_03356"/>
<keyword evidence="1" id="KW-0540">Nuclease</keyword>